<dbReference type="GO" id="GO:0016887">
    <property type="term" value="F:ATP hydrolysis activity"/>
    <property type="evidence" value="ECO:0007669"/>
    <property type="project" value="InterPro"/>
</dbReference>
<name>A0A2J0KSU8_9BACT</name>
<dbReference type="Pfam" id="PF00437">
    <property type="entry name" value="T2SSE"/>
    <property type="match status" value="1"/>
</dbReference>
<dbReference type="PROSITE" id="PS00662">
    <property type="entry name" value="T2SP_E"/>
    <property type="match status" value="1"/>
</dbReference>
<dbReference type="Proteomes" id="UP000230052">
    <property type="component" value="Unassembled WGS sequence"/>
</dbReference>
<dbReference type="Gene3D" id="3.40.50.300">
    <property type="entry name" value="P-loop containing nucleotide triphosphate hydrolases"/>
    <property type="match status" value="1"/>
</dbReference>
<protein>
    <submittedName>
        <fullName evidence="3">Type IV pili twitching motility protein PilT</fullName>
    </submittedName>
</protein>
<evidence type="ECO:0000259" key="2">
    <source>
        <dbReference type="PROSITE" id="PS00662"/>
    </source>
</evidence>
<gene>
    <name evidence="3" type="ORF">COS99_04525</name>
</gene>
<dbReference type="GO" id="GO:0005524">
    <property type="term" value="F:ATP binding"/>
    <property type="evidence" value="ECO:0007669"/>
    <property type="project" value="InterPro"/>
</dbReference>
<reference evidence="3 4" key="1">
    <citation type="submission" date="2017-09" db="EMBL/GenBank/DDBJ databases">
        <title>Depth-based differentiation of microbial function through sediment-hosted aquifers and enrichment of novel symbionts in the deep terrestrial subsurface.</title>
        <authorList>
            <person name="Probst A.J."/>
            <person name="Ladd B."/>
            <person name="Jarett J.K."/>
            <person name="Geller-Mcgrath D.E."/>
            <person name="Sieber C.M."/>
            <person name="Emerson J.B."/>
            <person name="Anantharaman K."/>
            <person name="Thomas B.C."/>
            <person name="Malmstrom R."/>
            <person name="Stieglmeier M."/>
            <person name="Klingl A."/>
            <person name="Woyke T."/>
            <person name="Ryan C.M."/>
            <person name="Banfield J.F."/>
        </authorList>
    </citation>
    <scope>NUCLEOTIDE SEQUENCE [LARGE SCALE GENOMIC DNA]</scope>
    <source>
        <strain evidence="3">CG07_land_8_20_14_0_80_42_15</strain>
    </source>
</reference>
<dbReference type="AlphaFoldDB" id="A0A2J0KSU8"/>
<dbReference type="PANTHER" id="PTHR30486">
    <property type="entry name" value="TWITCHING MOTILITY PROTEIN PILT"/>
    <property type="match status" value="1"/>
</dbReference>
<organism evidence="3 4">
    <name type="scientific">Candidatus Aquitaenariimonas noxiae</name>
    <dbReference type="NCBI Taxonomy" id="1974741"/>
    <lineage>
        <taxon>Bacteria</taxon>
        <taxon>Pseudomonadati</taxon>
        <taxon>Candidatus Omnitrophota</taxon>
        <taxon>Candidatus Aquitaenariimonas</taxon>
    </lineage>
</organism>
<dbReference type="InterPro" id="IPR027417">
    <property type="entry name" value="P-loop_NTPase"/>
</dbReference>
<dbReference type="SMART" id="SM00382">
    <property type="entry name" value="AAA"/>
    <property type="match status" value="1"/>
</dbReference>
<dbReference type="InterPro" id="IPR050921">
    <property type="entry name" value="T4SS_GSP_E_ATPase"/>
</dbReference>
<dbReference type="Gene3D" id="3.30.450.90">
    <property type="match status" value="1"/>
</dbReference>
<dbReference type="EMBL" id="PEWV01000042">
    <property type="protein sequence ID" value="PIU41582.1"/>
    <property type="molecule type" value="Genomic_DNA"/>
</dbReference>
<dbReference type="InterPro" id="IPR001482">
    <property type="entry name" value="T2SS/T4SS_dom"/>
</dbReference>
<dbReference type="CDD" id="cd01131">
    <property type="entry name" value="PilT"/>
    <property type="match status" value="1"/>
</dbReference>
<evidence type="ECO:0000313" key="3">
    <source>
        <dbReference type="EMBL" id="PIU41582.1"/>
    </source>
</evidence>
<comment type="similarity">
    <text evidence="1">Belongs to the GSP E family.</text>
</comment>
<dbReference type="SUPFAM" id="SSF52540">
    <property type="entry name" value="P-loop containing nucleoside triphosphate hydrolases"/>
    <property type="match status" value="1"/>
</dbReference>
<feature type="domain" description="Bacterial type II secretion system protein E" evidence="2">
    <location>
        <begin position="196"/>
        <end position="210"/>
    </location>
</feature>
<dbReference type="InterPro" id="IPR006321">
    <property type="entry name" value="PilT/PilU"/>
</dbReference>
<evidence type="ECO:0000313" key="4">
    <source>
        <dbReference type="Proteomes" id="UP000230052"/>
    </source>
</evidence>
<sequence length="355" mass="40394">MTNSMRELLELMVKKNASDIHFTTNHYLQLRIDEDLFPVNKDIMKPDDIKKLVYSILSEEQIKVFERDLELDMSFGIEGLSRFRVNVFLQRGYIGCAIRQIPYEIMSFEECGLPVDIVKNFCRKPKGLVLITGATGSGKSTTLAAMVDEINETEPCHIITIEDPIEFVHTNKKAIVDQREILSDTHSFSQSLKHVLRQDPDVILIGEMRDLETIESALIIAETGHLVFTTLHTSDTTQTINRVIDVFPAHQQQQIRTQLSFVLLGVISQQLIPKTPPPGRALATEVLVVTPAVRSLVRESKIHQLYSVIQTGQREGMLTMNQSLYNLYKKKWITYEDAFERTTDADDLARVFGSK</sequence>
<accession>A0A2J0KSU8</accession>
<dbReference type="NCBIfam" id="TIGR01420">
    <property type="entry name" value="pilT_fam"/>
    <property type="match status" value="1"/>
</dbReference>
<dbReference type="InterPro" id="IPR003593">
    <property type="entry name" value="AAA+_ATPase"/>
</dbReference>
<evidence type="ECO:0000256" key="1">
    <source>
        <dbReference type="ARBA" id="ARBA00006611"/>
    </source>
</evidence>
<comment type="caution">
    <text evidence="3">The sequence shown here is derived from an EMBL/GenBank/DDBJ whole genome shotgun (WGS) entry which is preliminary data.</text>
</comment>
<proteinExistence type="inferred from homology"/>